<proteinExistence type="predicted"/>
<keyword evidence="2" id="KW-1185">Reference proteome</keyword>
<dbReference type="GeneID" id="37011699"/>
<feature type="non-terminal residue" evidence="1">
    <location>
        <position position="330"/>
    </location>
</feature>
<evidence type="ECO:0000313" key="1">
    <source>
        <dbReference type="EMBL" id="PWN18737.1"/>
    </source>
</evidence>
<sequence>ITTFVGKTPTNVRLARRAYVVLHGRDRNGATYWNIINKAYASARGAGVTSDANSIRFAPNFLSTAEDAAVRKGSLMGWADPDAWVGGDAPTAPGGTSGNIAAVFDAYLNALADRSVYPNLDTVVFVGHGAGAQGIQRYAALGQDSPRAGLALRYVVANPSTNLYFTRDRPVPVDTGSCGWYNDFRYGLYNYASPYPLTLTASSLFKRYMTRDVRYLVGDQDTTATEGDQTCAGRAAGGPARRDRNYDYWAYLHLLAGRSDVPSYPGLFPTLDPRSTKPRLAGTYPTTTADTLAKFRTSAFNHQFAVVPGVAHSVSAMLESPEGLSAIFGN</sequence>
<name>A0A316U066_9BASI</name>
<dbReference type="EMBL" id="KZ819334">
    <property type="protein sequence ID" value="PWN18737.1"/>
    <property type="molecule type" value="Genomic_DNA"/>
</dbReference>
<dbReference type="OrthoDB" id="5985073at2759"/>
<reference evidence="1 2" key="1">
    <citation type="journal article" date="2018" name="Mol. Biol. Evol.">
        <title>Broad Genomic Sampling Reveals a Smut Pathogenic Ancestry of the Fungal Clade Ustilaginomycotina.</title>
        <authorList>
            <person name="Kijpornyongpan T."/>
            <person name="Mondo S.J."/>
            <person name="Barry K."/>
            <person name="Sandor L."/>
            <person name="Lee J."/>
            <person name="Lipzen A."/>
            <person name="Pangilinan J."/>
            <person name="LaButti K."/>
            <person name="Hainaut M."/>
            <person name="Henrissat B."/>
            <person name="Grigoriev I.V."/>
            <person name="Spatafora J.W."/>
            <person name="Aime M.C."/>
        </authorList>
    </citation>
    <scope>NUCLEOTIDE SEQUENCE [LARGE SCALE GENOMIC DNA]</scope>
    <source>
        <strain evidence="1 2">MCA 4718</strain>
    </source>
</reference>
<gene>
    <name evidence="1" type="ORF">BCV69DRAFT_238631</name>
</gene>
<dbReference type="STRING" id="1684307.A0A316U066"/>
<evidence type="ECO:0000313" key="2">
    <source>
        <dbReference type="Proteomes" id="UP000245942"/>
    </source>
</evidence>
<dbReference type="Gene3D" id="3.40.50.1820">
    <property type="entry name" value="alpha/beta hydrolase"/>
    <property type="match status" value="1"/>
</dbReference>
<accession>A0A316U066</accession>
<dbReference type="AlphaFoldDB" id="A0A316U066"/>
<organism evidence="1 2">
    <name type="scientific">Pseudomicrostroma glucosiphilum</name>
    <dbReference type="NCBI Taxonomy" id="1684307"/>
    <lineage>
        <taxon>Eukaryota</taxon>
        <taxon>Fungi</taxon>
        <taxon>Dikarya</taxon>
        <taxon>Basidiomycota</taxon>
        <taxon>Ustilaginomycotina</taxon>
        <taxon>Exobasidiomycetes</taxon>
        <taxon>Microstromatales</taxon>
        <taxon>Microstromatales incertae sedis</taxon>
        <taxon>Pseudomicrostroma</taxon>
    </lineage>
</organism>
<dbReference type="PANTHER" id="PTHR35560">
    <property type="entry name" value="BLL0132 PROTEIN"/>
    <property type="match status" value="1"/>
</dbReference>
<dbReference type="Proteomes" id="UP000245942">
    <property type="component" value="Unassembled WGS sequence"/>
</dbReference>
<dbReference type="InterPro" id="IPR029058">
    <property type="entry name" value="AB_hydrolase_fold"/>
</dbReference>
<dbReference type="RefSeq" id="XP_025345897.1">
    <property type="nucleotide sequence ID" value="XM_025489965.1"/>
</dbReference>
<evidence type="ECO:0008006" key="3">
    <source>
        <dbReference type="Google" id="ProtNLM"/>
    </source>
</evidence>
<feature type="non-terminal residue" evidence="1">
    <location>
        <position position="1"/>
    </location>
</feature>
<dbReference type="PANTHER" id="PTHR35560:SF3">
    <property type="entry name" value="PEPTIDASE S9 PROLYL OLIGOPEPTIDASE CATALYTIC DOMAIN-CONTAINING PROTEIN"/>
    <property type="match status" value="1"/>
</dbReference>
<dbReference type="SUPFAM" id="SSF53474">
    <property type="entry name" value="alpha/beta-Hydrolases"/>
    <property type="match status" value="1"/>
</dbReference>
<protein>
    <recommendedName>
        <fullName evidence="3">Alpha/beta hydrolase</fullName>
    </recommendedName>
</protein>